<evidence type="ECO:0000256" key="3">
    <source>
        <dbReference type="ARBA" id="ARBA00023085"/>
    </source>
</evidence>
<evidence type="ECO:0000256" key="4">
    <source>
        <dbReference type="ARBA" id="ARBA00023295"/>
    </source>
</evidence>
<keyword evidence="9" id="KW-1185">Reference proteome</keyword>
<dbReference type="PROSITE" id="PS00503">
    <property type="entry name" value="PECTINESTERASE_2"/>
    <property type="match status" value="1"/>
</dbReference>
<dbReference type="InterPro" id="IPR006626">
    <property type="entry name" value="PbH1"/>
</dbReference>
<keyword evidence="4" id="KW-0326">Glycosidase</keyword>
<evidence type="ECO:0000256" key="2">
    <source>
        <dbReference type="ARBA" id="ARBA00022801"/>
    </source>
</evidence>
<dbReference type="GO" id="GO:0005975">
    <property type="term" value="P:carbohydrate metabolic process"/>
    <property type="evidence" value="ECO:0007669"/>
    <property type="project" value="InterPro"/>
</dbReference>
<keyword evidence="3" id="KW-0063">Aspartyl esterase</keyword>
<feature type="active site" evidence="5">
    <location>
        <position position="726"/>
    </location>
</feature>
<accession>A0A941DN26</accession>
<dbReference type="SUPFAM" id="SSF51126">
    <property type="entry name" value="Pectin lyase-like"/>
    <property type="match status" value="2"/>
</dbReference>
<evidence type="ECO:0000256" key="1">
    <source>
        <dbReference type="ARBA" id="ARBA00008834"/>
    </source>
</evidence>
<evidence type="ECO:0000259" key="7">
    <source>
        <dbReference type="Pfam" id="PF01095"/>
    </source>
</evidence>
<feature type="chain" id="PRO_5036829411" evidence="6">
    <location>
        <begin position="25"/>
        <end position="923"/>
    </location>
</feature>
<evidence type="ECO:0000256" key="6">
    <source>
        <dbReference type="SAM" id="SignalP"/>
    </source>
</evidence>
<dbReference type="PANTHER" id="PTHR31339">
    <property type="entry name" value="PECTIN LYASE-RELATED"/>
    <property type="match status" value="1"/>
</dbReference>
<dbReference type="RefSeq" id="WP_212687103.1">
    <property type="nucleotide sequence ID" value="NZ_JAGSPN010000003.1"/>
</dbReference>
<dbReference type="Proteomes" id="UP000680067">
    <property type="component" value="Unassembled WGS sequence"/>
</dbReference>
<evidence type="ECO:0000313" key="8">
    <source>
        <dbReference type="EMBL" id="MBR7781761.1"/>
    </source>
</evidence>
<dbReference type="Pfam" id="PF01095">
    <property type="entry name" value="Pectinesterase"/>
    <property type="match status" value="1"/>
</dbReference>
<comment type="similarity">
    <text evidence="1">Belongs to the glycosyl hydrolase 28 family.</text>
</comment>
<keyword evidence="6" id="KW-0732">Signal</keyword>
<dbReference type="GO" id="GO:0004650">
    <property type="term" value="F:polygalacturonase activity"/>
    <property type="evidence" value="ECO:0007669"/>
    <property type="project" value="InterPro"/>
</dbReference>
<keyword evidence="8" id="KW-0456">Lyase</keyword>
<dbReference type="Pfam" id="PF00295">
    <property type="entry name" value="Glyco_hydro_28"/>
    <property type="match status" value="1"/>
</dbReference>
<dbReference type="InterPro" id="IPR000743">
    <property type="entry name" value="Glyco_hydro_28"/>
</dbReference>
<feature type="domain" description="Pectinesterase catalytic" evidence="7">
    <location>
        <begin position="673"/>
        <end position="791"/>
    </location>
</feature>
<dbReference type="InterPro" id="IPR011050">
    <property type="entry name" value="Pectin_lyase_fold/virulence"/>
</dbReference>
<dbReference type="InterPro" id="IPR012334">
    <property type="entry name" value="Pectin_lyas_fold"/>
</dbReference>
<dbReference type="GO" id="GO:0030599">
    <property type="term" value="F:pectinesterase activity"/>
    <property type="evidence" value="ECO:0007669"/>
    <property type="project" value="InterPro"/>
</dbReference>
<dbReference type="SMART" id="SM00710">
    <property type="entry name" value="PbH1"/>
    <property type="match status" value="3"/>
</dbReference>
<protein>
    <submittedName>
        <fullName evidence="8">Pectin lyase fold-containing protein</fullName>
    </submittedName>
</protein>
<name>A0A941DN26_9BURK</name>
<gene>
    <name evidence="8" type="ORF">KDM89_06390</name>
</gene>
<dbReference type="PANTHER" id="PTHR31339:SF9">
    <property type="entry name" value="PLASMIN AND FIBRONECTIN-BINDING PROTEIN A"/>
    <property type="match status" value="1"/>
</dbReference>
<evidence type="ECO:0000313" key="9">
    <source>
        <dbReference type="Proteomes" id="UP000680067"/>
    </source>
</evidence>
<dbReference type="GO" id="GO:0042545">
    <property type="term" value="P:cell wall modification"/>
    <property type="evidence" value="ECO:0007669"/>
    <property type="project" value="InterPro"/>
</dbReference>
<reference evidence="8" key="1">
    <citation type="submission" date="2021-04" db="EMBL/GenBank/DDBJ databases">
        <title>novel species isolated from subtropical streams in China.</title>
        <authorList>
            <person name="Lu H."/>
        </authorList>
    </citation>
    <scope>NUCLEOTIDE SEQUENCE</scope>
    <source>
        <strain evidence="8">LFS511W</strain>
    </source>
</reference>
<dbReference type="GO" id="GO:0016829">
    <property type="term" value="F:lyase activity"/>
    <property type="evidence" value="ECO:0007669"/>
    <property type="project" value="UniProtKB-KW"/>
</dbReference>
<comment type="caution">
    <text evidence="8">The sequence shown here is derived from an EMBL/GenBank/DDBJ whole genome shotgun (WGS) entry which is preliminary data.</text>
</comment>
<dbReference type="EMBL" id="JAGSPN010000003">
    <property type="protein sequence ID" value="MBR7781761.1"/>
    <property type="molecule type" value="Genomic_DNA"/>
</dbReference>
<dbReference type="AlphaFoldDB" id="A0A941DN26"/>
<dbReference type="InterPro" id="IPR000070">
    <property type="entry name" value="Pectinesterase_cat"/>
</dbReference>
<sequence length="923" mass="101201">MKKRLYASPAAAFLLLLQCLTVQAQDSRQVKEPVVPPVCQWIGAKLNHEQVNVQQGNAPDTQRLQAAIDQCSAGQAVRLTAAGNNRAFLAGALRLKPGVSLLIDGGVTLFASRFPADFDRGTGSCGSNDEKGRGCFPFILMEKSAHAGIYGDGVIDGQGGRKMLGSSESWWELARRAQREDKHQNVPRLIEIQQSEDIALHRIWLKNSANFHVTITRTDGLTAWGIHIDTPSDARNTDGFDPVSSRNITLTRSYIRTGDDNVAIKAGNQGLTENISITDNHFYSGHGMSIGSETNGGVRNILVRNLSIDGATSGLRIKSDVSRGGLVEQVKYEQICVRNSKAPLDFDSFYGKRAQGNALPLYQNIQLDKVFVLTPGKLIFRGLDADHVMRVKAKTLKLSGNSTITAQHVSLEADDSDLNSQFALQPGGDLSATTACKVAFAEYPNSDAGVRRPQLNPEQAAYYSMENVLGFAGLPGKEIADPWNPLADPIAKVGQFVPDYIVSQTRKPDGVKVFRHLQDAFNRLILDSQKPQQAASDPVRKRLYIEIEPGVYEGLAYLPETPLPVTVTGHGSQQTRLRSAPEAAMTGEQFAALYDAQFQDAPAAVLAMVDSVRRRPVIGTFGTPVLWVKSQAFQMRDITVENSYNRDGTAYKPGCQGAACEGEGVFAKMNMVHHQALALMTDGVDRAQFEQVQLLGLQDTLYMRAGTDGKTARNFFYRSLIEGDVDYIFGDATAYFLESEIRSVGTRTTSYAVAPNTNLMTRYGFVFNQSRFTSDHSVNARAGRFYLARQWFSNQKCTPYDRVPLDGYRCVIGNVNQFNSPAGSITRATLETVGKMVVMNSEIGPHIQPVTPWSDWNKRGTLPYRPAQTTIAEYFANLRTAGIDPVRDLGYSLPLPDGIILGEFHNIAGEPSAIPATMKKEKP</sequence>
<feature type="signal peptide" evidence="6">
    <location>
        <begin position="1"/>
        <end position="24"/>
    </location>
</feature>
<dbReference type="Gene3D" id="2.160.20.10">
    <property type="entry name" value="Single-stranded right-handed beta-helix, Pectin lyase-like"/>
    <property type="match status" value="2"/>
</dbReference>
<dbReference type="InterPro" id="IPR033131">
    <property type="entry name" value="Pectinesterase_Asp_AS"/>
</dbReference>
<evidence type="ECO:0000256" key="5">
    <source>
        <dbReference type="PROSITE-ProRule" id="PRU10040"/>
    </source>
</evidence>
<keyword evidence="2" id="KW-0378">Hydrolase</keyword>
<dbReference type="InterPro" id="IPR051801">
    <property type="entry name" value="GH28_Enzymes"/>
</dbReference>
<proteinExistence type="inferred from homology"/>
<dbReference type="PROSITE" id="PS00502">
    <property type="entry name" value="POLYGALACTURONASE"/>
    <property type="match status" value="1"/>
</dbReference>
<organism evidence="8 9">
    <name type="scientific">Undibacterium luofuense</name>
    <dbReference type="NCBI Taxonomy" id="2828733"/>
    <lineage>
        <taxon>Bacteria</taxon>
        <taxon>Pseudomonadati</taxon>
        <taxon>Pseudomonadota</taxon>
        <taxon>Betaproteobacteria</taxon>
        <taxon>Burkholderiales</taxon>
        <taxon>Oxalobacteraceae</taxon>
        <taxon>Undibacterium</taxon>
    </lineage>
</organism>